<dbReference type="PANTHER" id="PTHR35038:SF8">
    <property type="entry name" value="C-TYPE POLYHEME CYTOCHROME OMCC"/>
    <property type="match status" value="1"/>
</dbReference>
<dbReference type="InterPro" id="IPR019734">
    <property type="entry name" value="TPR_rpt"/>
</dbReference>
<proteinExistence type="predicted"/>
<dbReference type="GO" id="GO:0016491">
    <property type="term" value="F:oxidoreductase activity"/>
    <property type="evidence" value="ECO:0007669"/>
    <property type="project" value="TreeGrafter"/>
</dbReference>
<dbReference type="RefSeq" id="WP_229802704.1">
    <property type="nucleotide sequence ID" value="NZ_BMYM01000002.1"/>
</dbReference>
<feature type="chain" id="PRO_5037735704" description="Cytochrome c-552/4 domain-containing protein" evidence="3">
    <location>
        <begin position="19"/>
        <end position="760"/>
    </location>
</feature>
<evidence type="ECO:0000256" key="3">
    <source>
        <dbReference type="SAM" id="SignalP"/>
    </source>
</evidence>
<dbReference type="Pfam" id="PF14559">
    <property type="entry name" value="TPR_19"/>
    <property type="match status" value="1"/>
</dbReference>
<sequence>MLKPAAFTLALIAAPLLAAGEPDSATPDSTAGSYVGTETCASCHKDEHENWQGSHHDLAMQLPTQSTVLGNFDDSSFDYNGVTTTFSRDGQRFMVRTDNAAGELEDFEVAYVFGVYPLQQYLLPMSGGRLQALNVAWDSRPATDGGQRWFHLYPDDAIGYDDPLHWTGPYHNWNTRCAECHSTDVKKQYDAGTRQFNTVFESVNVGCEACHGPGSQHIELAAAGKLADATFGGFEMSLAQRGEWAFPEGENIARRRQPLANNTQIDTCGRCHARRSTLGDYHHGADLLDTHRLSMLHEPLYYADGQIRDEVYVYGSFVQSKMHMAGVVCSNCHEPHSNNLRAPDNGVCAQCHAPASYDTPEHHHHSVASAGASCANCHMPETTYMVVDPRRDHSMRVPRPDLSVMMGTPNACNQCHTDQSADWALTALRDWGVSFSDSGNHPARAFHAANQGDMRAIPSLLAFAADTANAPIQRGTALEIAGRSPSNETVMLSRTLLSSDDALLRLSAVRSLQDIPIQNRYALLRPMTQDPVTAVRLEVASALAETPLAQISDSDRKALLNLFKEYEQVMNEHADMPSSHMQLGLFRANRGDYPASERAYREALRINHQLIPAYLNLADLLRTQQREDEARALLSDAVAAAPQSGDALHALGLLETRTGNTKQALNLLGRAAELEENGIRHRFVYAVALHDLGDPAQAVVALKRLNTAVPGSEQVLLALANYSAELGEVEQARRYAQRLTTLFPNNPNYQALQRQLQTAQ</sequence>
<dbReference type="Proteomes" id="UP000644693">
    <property type="component" value="Unassembled WGS sequence"/>
</dbReference>
<dbReference type="PANTHER" id="PTHR35038">
    <property type="entry name" value="DISSIMILATORY SULFITE REDUCTASE SIRA"/>
    <property type="match status" value="1"/>
</dbReference>
<dbReference type="SUPFAM" id="SSF48452">
    <property type="entry name" value="TPR-like"/>
    <property type="match status" value="1"/>
</dbReference>
<dbReference type="PROSITE" id="PS50005">
    <property type="entry name" value="TPR"/>
    <property type="match status" value="1"/>
</dbReference>
<reference evidence="5" key="1">
    <citation type="journal article" date="2014" name="Int. J. Syst. Evol. Microbiol.">
        <title>Complete genome sequence of Corynebacterium casei LMG S-19264T (=DSM 44701T), isolated from a smear-ripened cheese.</title>
        <authorList>
            <consortium name="US DOE Joint Genome Institute (JGI-PGF)"/>
            <person name="Walter F."/>
            <person name="Albersmeier A."/>
            <person name="Kalinowski J."/>
            <person name="Ruckert C."/>
        </authorList>
    </citation>
    <scope>NUCLEOTIDE SEQUENCE</scope>
    <source>
        <strain evidence="5">KCTC 23430</strain>
    </source>
</reference>
<dbReference type="InterPro" id="IPR011989">
    <property type="entry name" value="ARM-like"/>
</dbReference>
<feature type="domain" description="Cytochrome c-552/4" evidence="4">
    <location>
        <begin position="39"/>
        <end position="62"/>
    </location>
</feature>
<keyword evidence="2" id="KW-0802">TPR repeat</keyword>
<evidence type="ECO:0000256" key="2">
    <source>
        <dbReference type="PROSITE-ProRule" id="PRU00339"/>
    </source>
</evidence>
<dbReference type="SUPFAM" id="SSF48695">
    <property type="entry name" value="Multiheme cytochromes"/>
    <property type="match status" value="1"/>
</dbReference>
<organism evidence="5 6">
    <name type="scientific">Parahalioglobus pacificus</name>
    <dbReference type="NCBI Taxonomy" id="930806"/>
    <lineage>
        <taxon>Bacteria</taxon>
        <taxon>Pseudomonadati</taxon>
        <taxon>Pseudomonadota</taxon>
        <taxon>Gammaproteobacteria</taxon>
        <taxon>Cellvibrionales</taxon>
        <taxon>Halieaceae</taxon>
        <taxon>Parahalioglobus</taxon>
    </lineage>
</organism>
<dbReference type="Gene3D" id="1.25.40.10">
    <property type="entry name" value="Tetratricopeptide repeat domain"/>
    <property type="match status" value="2"/>
</dbReference>
<dbReference type="InterPro" id="IPR023155">
    <property type="entry name" value="Cyt_c-552/4"/>
</dbReference>
<dbReference type="Pfam" id="PF13435">
    <property type="entry name" value="Cytochrome_C554"/>
    <property type="match status" value="2"/>
</dbReference>
<name>A0A918XJX0_9GAMM</name>
<evidence type="ECO:0000313" key="6">
    <source>
        <dbReference type="Proteomes" id="UP000644693"/>
    </source>
</evidence>
<reference evidence="5" key="2">
    <citation type="submission" date="2020-09" db="EMBL/GenBank/DDBJ databases">
        <authorList>
            <person name="Sun Q."/>
            <person name="Kim S."/>
        </authorList>
    </citation>
    <scope>NUCLEOTIDE SEQUENCE</scope>
    <source>
        <strain evidence="5">KCTC 23430</strain>
    </source>
</reference>
<dbReference type="AlphaFoldDB" id="A0A918XJX0"/>
<feature type="domain" description="Cytochrome c-552/4" evidence="4">
    <location>
        <begin position="173"/>
        <end position="212"/>
    </location>
</feature>
<dbReference type="InterPro" id="IPR036280">
    <property type="entry name" value="Multihaem_cyt_sf"/>
</dbReference>
<keyword evidence="6" id="KW-1185">Reference proteome</keyword>
<gene>
    <name evidence="5" type="ORF">GCM10007053_19910</name>
</gene>
<evidence type="ECO:0000259" key="4">
    <source>
        <dbReference type="Pfam" id="PF13435"/>
    </source>
</evidence>
<comment type="caution">
    <text evidence="5">The sequence shown here is derived from an EMBL/GenBank/DDBJ whole genome shotgun (WGS) entry which is preliminary data.</text>
</comment>
<evidence type="ECO:0000313" key="5">
    <source>
        <dbReference type="EMBL" id="GHD34350.1"/>
    </source>
</evidence>
<keyword evidence="1 3" id="KW-0732">Signal</keyword>
<dbReference type="InterPro" id="IPR011990">
    <property type="entry name" value="TPR-like_helical_dom_sf"/>
</dbReference>
<accession>A0A918XJX0</accession>
<dbReference type="SMART" id="SM00028">
    <property type="entry name" value="TPR"/>
    <property type="match status" value="4"/>
</dbReference>
<feature type="signal peptide" evidence="3">
    <location>
        <begin position="1"/>
        <end position="18"/>
    </location>
</feature>
<dbReference type="EMBL" id="BMYM01000002">
    <property type="protein sequence ID" value="GHD34350.1"/>
    <property type="molecule type" value="Genomic_DNA"/>
</dbReference>
<protein>
    <recommendedName>
        <fullName evidence="4">Cytochrome c-552/4 domain-containing protein</fullName>
    </recommendedName>
</protein>
<dbReference type="InterPro" id="IPR051829">
    <property type="entry name" value="Multiheme_Cytochr_ET"/>
</dbReference>
<dbReference type="Gene3D" id="1.10.1130.10">
    <property type="entry name" value="Flavocytochrome C3, Chain A"/>
    <property type="match status" value="2"/>
</dbReference>
<evidence type="ECO:0000256" key="1">
    <source>
        <dbReference type="ARBA" id="ARBA00022729"/>
    </source>
</evidence>
<dbReference type="Pfam" id="PF13432">
    <property type="entry name" value="TPR_16"/>
    <property type="match status" value="1"/>
</dbReference>
<feature type="repeat" description="TPR" evidence="2">
    <location>
        <begin position="645"/>
        <end position="678"/>
    </location>
</feature>
<dbReference type="Gene3D" id="1.25.10.10">
    <property type="entry name" value="Leucine-rich Repeat Variant"/>
    <property type="match status" value="1"/>
</dbReference>